<evidence type="ECO:0000313" key="12">
    <source>
        <dbReference type="EMBL" id="KAL3791084.1"/>
    </source>
</evidence>
<evidence type="ECO:0000256" key="8">
    <source>
        <dbReference type="ARBA" id="ARBA00023235"/>
    </source>
</evidence>
<proteinExistence type="inferred from homology"/>
<name>A0ABD3PTZ6_9STRA</name>
<dbReference type="EC" id="5.6.2.3" evidence="9"/>
<dbReference type="CDD" id="cd18809">
    <property type="entry name" value="SF1_C_RecD"/>
    <property type="match status" value="1"/>
</dbReference>
<keyword evidence="13" id="KW-1185">Reference proteome</keyword>
<sequence>MSRLVSSWPKDVASPAYPNKRQCLSGSRSTSPDDTIRDQGGSSLRHDLYMAPTMGGQATATSEIEEVGDEMQQEAIRLAKIGENLFLTGKAGTGKSWATKRIVEDFCDRNNLIYATAPTGIAAINVDGTTIHSWGKFNLGQYYEDFMSMMSRETRHKIRTMDALLIDEISMLDGHLLDVLECMVTIIRCYDEVIQRVRKIQDESRSGNTLVSDLMLEMRWNSLSENGLGDVKAWGGLQIVVVGDFFQLPPVPAGQDTLLGISNVTELDLKVGRQGCYAFESRAWMNSNFQTVELTEVHRQAADDGLFEFLNDMREGCINDLTLKHQAVIQSIQCPLPKRDDGIIPTELHSKNAIVNLKNKEELDRIRHQSYHFPSLDEVVLDFHHCITPFLDKHNLKLDDLVSDHVRMLELLEVRNYTSVSCMAYDAVMSSDAIPKYVKNILQNDMEELKQHCNDNYFANECRVADQIELKKHAQVMLLWNLDLNRKLANGSRGIVKAFFPTEGYLYLLKEHMKCEDKKSADHGYETDDMLNERESNSDDHATKEHHRGKHQTYSNNTQPNRNPATYDFSSVDQQIFVEIQEEIKRLSYDGLKKEIQEMEKIISSKFTSLPYVEFCSGTSLLIRPQSFSKTFRKCGVATRWQIPLTLAWAITIHKSQGMTIDLLYVDLSHCFAQGQAYVACSRGRSLDSMQVVKFKPTEVKTSKKVSEFYDLLGKGKPYTRTWADTIEEFDRGIREQLHKKLDMESTYRNYSCDLCGRPCVVRQIQSNRNNNRGKWFLSCAGGNGRSRGHTWKLLPSSPPSEEPTKDMLCQIPKPGVTGLKEGAFKCKRFVLTGVFPSLGGGEGLTLGKDKLKELITSFGGAVTSSISGMTNFVVVGNDPGAKKLAEAEKRRSAYNRFAIPDKHAYYG</sequence>
<dbReference type="Proteomes" id="UP001516023">
    <property type="component" value="Unassembled WGS sequence"/>
</dbReference>
<dbReference type="Pfam" id="PF05970">
    <property type="entry name" value="PIF1"/>
    <property type="match status" value="1"/>
</dbReference>
<dbReference type="Pfam" id="PF00533">
    <property type="entry name" value="BRCT"/>
    <property type="match status" value="1"/>
</dbReference>
<dbReference type="InterPro" id="IPR049163">
    <property type="entry name" value="Pif1-like_2B_dom"/>
</dbReference>
<comment type="cofactor">
    <cofactor evidence="9">
        <name>Mg(2+)</name>
        <dbReference type="ChEBI" id="CHEBI:18420"/>
    </cofactor>
</comment>
<dbReference type="PANTHER" id="PTHR47642">
    <property type="entry name" value="ATP-DEPENDENT DNA HELICASE"/>
    <property type="match status" value="1"/>
</dbReference>
<evidence type="ECO:0000256" key="3">
    <source>
        <dbReference type="ARBA" id="ARBA00022801"/>
    </source>
</evidence>
<feature type="domain" description="BRCT" evidence="11">
    <location>
        <begin position="820"/>
        <end position="890"/>
    </location>
</feature>
<dbReference type="InterPro" id="IPR027417">
    <property type="entry name" value="P-loop_NTPase"/>
</dbReference>
<accession>A0ABD3PTZ6</accession>
<dbReference type="SUPFAM" id="SSF52540">
    <property type="entry name" value="P-loop containing nucleoside triphosphate hydrolases"/>
    <property type="match status" value="2"/>
</dbReference>
<gene>
    <name evidence="12" type="ORF">HJC23_012069</name>
</gene>
<feature type="region of interest" description="Disordered" evidence="10">
    <location>
        <begin position="530"/>
        <end position="564"/>
    </location>
</feature>
<evidence type="ECO:0000256" key="5">
    <source>
        <dbReference type="ARBA" id="ARBA00022840"/>
    </source>
</evidence>
<evidence type="ECO:0000256" key="7">
    <source>
        <dbReference type="ARBA" id="ARBA00023204"/>
    </source>
</evidence>
<evidence type="ECO:0000256" key="6">
    <source>
        <dbReference type="ARBA" id="ARBA00023125"/>
    </source>
</evidence>
<keyword evidence="1 9" id="KW-0547">Nucleotide-binding</keyword>
<evidence type="ECO:0000256" key="4">
    <source>
        <dbReference type="ARBA" id="ARBA00022806"/>
    </source>
</evidence>
<dbReference type="InterPro" id="IPR010285">
    <property type="entry name" value="DNA_helicase_pif1-like_DEAD"/>
</dbReference>
<keyword evidence="4 9" id="KW-0347">Helicase</keyword>
<evidence type="ECO:0000256" key="10">
    <source>
        <dbReference type="SAM" id="MobiDB-lite"/>
    </source>
</evidence>
<evidence type="ECO:0000259" key="11">
    <source>
        <dbReference type="PROSITE" id="PS50172"/>
    </source>
</evidence>
<comment type="caution">
    <text evidence="12">The sequence shown here is derived from an EMBL/GenBank/DDBJ whole genome shotgun (WGS) entry which is preliminary data.</text>
</comment>
<evidence type="ECO:0000256" key="1">
    <source>
        <dbReference type="ARBA" id="ARBA00022741"/>
    </source>
</evidence>
<dbReference type="InterPro" id="IPR036420">
    <property type="entry name" value="BRCT_dom_sf"/>
</dbReference>
<dbReference type="GO" id="GO:0005524">
    <property type="term" value="F:ATP binding"/>
    <property type="evidence" value="ECO:0007669"/>
    <property type="project" value="UniProtKB-KW"/>
</dbReference>
<dbReference type="InterPro" id="IPR051055">
    <property type="entry name" value="PIF1_helicase"/>
</dbReference>
<comment type="similarity">
    <text evidence="9">Belongs to the helicase family.</text>
</comment>
<dbReference type="InterPro" id="IPR001357">
    <property type="entry name" value="BRCT_dom"/>
</dbReference>
<evidence type="ECO:0000256" key="9">
    <source>
        <dbReference type="RuleBase" id="RU363044"/>
    </source>
</evidence>
<dbReference type="AlphaFoldDB" id="A0ABD3PTZ6"/>
<keyword evidence="3 9" id="KW-0378">Hydrolase</keyword>
<evidence type="ECO:0000256" key="2">
    <source>
        <dbReference type="ARBA" id="ARBA00022763"/>
    </source>
</evidence>
<protein>
    <recommendedName>
        <fullName evidence="9">ATP-dependent DNA helicase</fullName>
        <ecNumber evidence="9">5.6.2.3</ecNumber>
    </recommendedName>
</protein>
<reference evidence="12 13" key="1">
    <citation type="journal article" date="2020" name="G3 (Bethesda)">
        <title>Improved Reference Genome for Cyclotella cryptica CCMP332, a Model for Cell Wall Morphogenesis, Salinity Adaptation, and Lipid Production in Diatoms (Bacillariophyta).</title>
        <authorList>
            <person name="Roberts W.R."/>
            <person name="Downey K.M."/>
            <person name="Ruck E.C."/>
            <person name="Traller J.C."/>
            <person name="Alverson A.J."/>
        </authorList>
    </citation>
    <scope>NUCLEOTIDE SEQUENCE [LARGE SCALE GENOMIC DNA]</scope>
    <source>
        <strain evidence="12 13">CCMP332</strain>
    </source>
</reference>
<dbReference type="GO" id="GO:0043139">
    <property type="term" value="F:5'-3' DNA helicase activity"/>
    <property type="evidence" value="ECO:0007669"/>
    <property type="project" value="UniProtKB-EC"/>
</dbReference>
<feature type="region of interest" description="Disordered" evidence="10">
    <location>
        <begin position="1"/>
        <end position="43"/>
    </location>
</feature>
<dbReference type="GO" id="GO:0016787">
    <property type="term" value="F:hydrolase activity"/>
    <property type="evidence" value="ECO:0007669"/>
    <property type="project" value="UniProtKB-KW"/>
</dbReference>
<keyword evidence="9" id="KW-0233">DNA recombination</keyword>
<dbReference type="EMBL" id="JABMIG020000118">
    <property type="protein sequence ID" value="KAL3791084.1"/>
    <property type="molecule type" value="Genomic_DNA"/>
</dbReference>
<keyword evidence="2 9" id="KW-0227">DNA damage</keyword>
<evidence type="ECO:0000313" key="13">
    <source>
        <dbReference type="Proteomes" id="UP001516023"/>
    </source>
</evidence>
<feature type="compositionally biased region" description="Polar residues" evidence="10">
    <location>
        <begin position="22"/>
        <end position="33"/>
    </location>
</feature>
<comment type="catalytic activity">
    <reaction evidence="9">
        <text>ATP + H2O = ADP + phosphate + H(+)</text>
        <dbReference type="Rhea" id="RHEA:13065"/>
        <dbReference type="ChEBI" id="CHEBI:15377"/>
        <dbReference type="ChEBI" id="CHEBI:15378"/>
        <dbReference type="ChEBI" id="CHEBI:30616"/>
        <dbReference type="ChEBI" id="CHEBI:43474"/>
        <dbReference type="ChEBI" id="CHEBI:456216"/>
        <dbReference type="EC" id="5.6.2.3"/>
    </reaction>
</comment>
<keyword evidence="5 9" id="KW-0067">ATP-binding</keyword>
<dbReference type="PANTHER" id="PTHR47642:SF5">
    <property type="entry name" value="ATP-DEPENDENT DNA HELICASE"/>
    <property type="match status" value="1"/>
</dbReference>
<dbReference type="GO" id="GO:0006281">
    <property type="term" value="P:DNA repair"/>
    <property type="evidence" value="ECO:0007669"/>
    <property type="project" value="UniProtKB-KW"/>
</dbReference>
<keyword evidence="7 9" id="KW-0234">DNA repair</keyword>
<dbReference type="Gene3D" id="3.40.50.300">
    <property type="entry name" value="P-loop containing nucleotide triphosphate hydrolases"/>
    <property type="match status" value="2"/>
</dbReference>
<keyword evidence="8" id="KW-0413">Isomerase</keyword>
<dbReference type="GO" id="GO:0006310">
    <property type="term" value="P:DNA recombination"/>
    <property type="evidence" value="ECO:0007669"/>
    <property type="project" value="UniProtKB-KW"/>
</dbReference>
<dbReference type="PROSITE" id="PS50172">
    <property type="entry name" value="BRCT"/>
    <property type="match status" value="1"/>
</dbReference>
<organism evidence="12 13">
    <name type="scientific">Cyclotella cryptica</name>
    <dbReference type="NCBI Taxonomy" id="29204"/>
    <lineage>
        <taxon>Eukaryota</taxon>
        <taxon>Sar</taxon>
        <taxon>Stramenopiles</taxon>
        <taxon>Ochrophyta</taxon>
        <taxon>Bacillariophyta</taxon>
        <taxon>Coscinodiscophyceae</taxon>
        <taxon>Thalassiosirophycidae</taxon>
        <taxon>Stephanodiscales</taxon>
        <taxon>Stephanodiscaceae</taxon>
        <taxon>Cyclotella</taxon>
    </lineage>
</organism>
<dbReference type="Pfam" id="PF21530">
    <property type="entry name" value="Pif1_2B_dom"/>
    <property type="match status" value="1"/>
</dbReference>
<dbReference type="Gene3D" id="3.40.50.10190">
    <property type="entry name" value="BRCT domain"/>
    <property type="match status" value="1"/>
</dbReference>
<keyword evidence="6" id="KW-0238">DNA-binding</keyword>
<feature type="compositionally biased region" description="Polar residues" evidence="10">
    <location>
        <begin position="552"/>
        <end position="564"/>
    </location>
</feature>
<feature type="compositionally biased region" description="Basic and acidic residues" evidence="10">
    <location>
        <begin position="530"/>
        <end position="543"/>
    </location>
</feature>
<dbReference type="SUPFAM" id="SSF52113">
    <property type="entry name" value="BRCT domain"/>
    <property type="match status" value="1"/>
</dbReference>